<dbReference type="EMBL" id="JBHEGD010000001">
    <property type="protein sequence ID" value="MFH6597634.1"/>
    <property type="molecule type" value="Genomic_DNA"/>
</dbReference>
<dbReference type="Gene3D" id="3.30.450.20">
    <property type="entry name" value="PAS domain"/>
    <property type="match status" value="1"/>
</dbReference>
<sequence length="46" mass="5065">MRSHITQVYRSSATDDFCFTVSVPIVDAQGRLLRVLGADVRLSALV</sequence>
<dbReference type="CDD" id="cd18773">
    <property type="entry name" value="PDC1_HK_sensor"/>
    <property type="match status" value="1"/>
</dbReference>
<dbReference type="SUPFAM" id="SSF103190">
    <property type="entry name" value="Sensory domain-like"/>
    <property type="match status" value="1"/>
</dbReference>
<proteinExistence type="predicted"/>
<evidence type="ECO:0000313" key="1">
    <source>
        <dbReference type="EMBL" id="MFH6597634.1"/>
    </source>
</evidence>
<dbReference type="Proteomes" id="UP001609932">
    <property type="component" value="Unassembled WGS sequence"/>
</dbReference>
<reference evidence="1 2" key="1">
    <citation type="submission" date="2024-09" db="EMBL/GenBank/DDBJ databases">
        <title>Elucidation of the Bokeelamides from Bacteria Associated with Moon Snail Egg Collars.</title>
        <authorList>
            <person name="Campbell R."/>
            <person name="Piedl K."/>
            <person name="Mevers E."/>
        </authorList>
    </citation>
    <scope>NUCLEOTIDE SEQUENCE [LARGE SCALE GENOMIC DNA]</scope>
    <source>
        <strain evidence="1 2">EM133</strain>
    </source>
</reference>
<organism evidence="1 2">
    <name type="scientific">Ectopseudomonas khazarica</name>
    <dbReference type="NCBI Taxonomy" id="2502979"/>
    <lineage>
        <taxon>Bacteria</taxon>
        <taxon>Pseudomonadati</taxon>
        <taxon>Pseudomonadota</taxon>
        <taxon>Gammaproteobacteria</taxon>
        <taxon>Pseudomonadales</taxon>
        <taxon>Pseudomonadaceae</taxon>
        <taxon>Ectopseudomonas</taxon>
    </lineage>
</organism>
<accession>A0ABW7M990</accession>
<dbReference type="InterPro" id="IPR029151">
    <property type="entry name" value="Sensor-like_sf"/>
</dbReference>
<keyword evidence="2" id="KW-1185">Reference proteome</keyword>
<evidence type="ECO:0000313" key="2">
    <source>
        <dbReference type="Proteomes" id="UP001609932"/>
    </source>
</evidence>
<gene>
    <name evidence="1" type="ORF">ACEVAQ_02735</name>
</gene>
<protein>
    <submittedName>
        <fullName evidence="1">PDC sensor domain-containing protein</fullName>
    </submittedName>
</protein>
<comment type="caution">
    <text evidence="1">The sequence shown here is derived from an EMBL/GenBank/DDBJ whole genome shotgun (WGS) entry which is preliminary data.</text>
</comment>
<name>A0ABW7M990_9GAMM</name>